<dbReference type="AlphaFoldDB" id="A0A317XI15"/>
<proteinExistence type="predicted"/>
<feature type="region of interest" description="Disordered" evidence="1">
    <location>
        <begin position="18"/>
        <end position="59"/>
    </location>
</feature>
<evidence type="ECO:0000313" key="2">
    <source>
        <dbReference type="EMBL" id="PWY97462.1"/>
    </source>
</evidence>
<evidence type="ECO:0000313" key="3">
    <source>
        <dbReference type="Proteomes" id="UP000246740"/>
    </source>
</evidence>
<organism evidence="2 3">
    <name type="scientific">Testicularia cyperi</name>
    <dbReference type="NCBI Taxonomy" id="1882483"/>
    <lineage>
        <taxon>Eukaryota</taxon>
        <taxon>Fungi</taxon>
        <taxon>Dikarya</taxon>
        <taxon>Basidiomycota</taxon>
        <taxon>Ustilaginomycotina</taxon>
        <taxon>Ustilaginomycetes</taxon>
        <taxon>Ustilaginales</taxon>
        <taxon>Anthracoideaceae</taxon>
        <taxon>Testicularia</taxon>
    </lineage>
</organism>
<gene>
    <name evidence="2" type="ORF">BCV70DRAFT_202803</name>
</gene>
<evidence type="ECO:0000256" key="1">
    <source>
        <dbReference type="SAM" id="MobiDB-lite"/>
    </source>
</evidence>
<name>A0A317XI15_9BASI</name>
<reference evidence="2 3" key="1">
    <citation type="journal article" date="2018" name="Mol. Biol. Evol.">
        <title>Broad Genomic Sampling Reveals a Smut Pathogenic Ancestry of the Fungal Clade Ustilaginomycotina.</title>
        <authorList>
            <person name="Kijpornyongpan T."/>
            <person name="Mondo S.J."/>
            <person name="Barry K."/>
            <person name="Sandor L."/>
            <person name="Lee J."/>
            <person name="Lipzen A."/>
            <person name="Pangilinan J."/>
            <person name="LaButti K."/>
            <person name="Hainaut M."/>
            <person name="Henrissat B."/>
            <person name="Grigoriev I.V."/>
            <person name="Spatafora J.W."/>
            <person name="Aime M.C."/>
        </authorList>
    </citation>
    <scope>NUCLEOTIDE SEQUENCE [LARGE SCALE GENOMIC DNA]</scope>
    <source>
        <strain evidence="2 3">MCA 3645</strain>
    </source>
</reference>
<dbReference type="InParanoid" id="A0A317XI15"/>
<dbReference type="EMBL" id="KZ819207">
    <property type="protein sequence ID" value="PWY97462.1"/>
    <property type="molecule type" value="Genomic_DNA"/>
</dbReference>
<keyword evidence="3" id="KW-1185">Reference proteome</keyword>
<accession>A0A317XI15</accession>
<sequence>MRRILTLAVAARPFGRTAKSNRKVPYPPCLPHRVRGRGSCEQSRQSGRAHRILQLRSGN</sequence>
<dbReference type="Proteomes" id="UP000246740">
    <property type="component" value="Unassembled WGS sequence"/>
</dbReference>
<protein>
    <submittedName>
        <fullName evidence="2">Uncharacterized protein</fullName>
    </submittedName>
</protein>